<sequence>MDFMQWESNCDRLFRPDNKKLPDSGTYCEDYWADKFEVSVTCLNEWLDECDVPYMRAPGRKKWVDAQTLYKHLGMVTIADKKNEKRTAKKATKKKATRKR</sequence>
<reference evidence="2 3" key="1">
    <citation type="submission" date="2019-02" db="EMBL/GenBank/DDBJ databases">
        <title>Deep-cultivation of Planctomycetes and their phenomic and genomic characterization uncovers novel biology.</title>
        <authorList>
            <person name="Wiegand S."/>
            <person name="Jogler M."/>
            <person name="Boedeker C."/>
            <person name="Pinto D."/>
            <person name="Vollmers J."/>
            <person name="Rivas-Marin E."/>
            <person name="Kohn T."/>
            <person name="Peeters S.H."/>
            <person name="Heuer A."/>
            <person name="Rast P."/>
            <person name="Oberbeckmann S."/>
            <person name="Bunk B."/>
            <person name="Jeske O."/>
            <person name="Meyerdierks A."/>
            <person name="Storesund J.E."/>
            <person name="Kallscheuer N."/>
            <person name="Luecker S."/>
            <person name="Lage O.M."/>
            <person name="Pohl T."/>
            <person name="Merkel B.J."/>
            <person name="Hornburger P."/>
            <person name="Mueller R.-W."/>
            <person name="Bruemmer F."/>
            <person name="Labrenz M."/>
            <person name="Spormann A.M."/>
            <person name="Op Den Camp H."/>
            <person name="Overmann J."/>
            <person name="Amann R."/>
            <person name="Jetten M.S.M."/>
            <person name="Mascher T."/>
            <person name="Medema M.H."/>
            <person name="Devos D.P."/>
            <person name="Kaster A.-K."/>
            <person name="Ovreas L."/>
            <person name="Rohde M."/>
            <person name="Galperin M.Y."/>
            <person name="Jogler C."/>
        </authorList>
    </citation>
    <scope>NUCLEOTIDE SEQUENCE [LARGE SCALE GENOMIC DNA]</scope>
    <source>
        <strain evidence="2 3">CA54</strain>
    </source>
</reference>
<comment type="caution">
    <text evidence="2">The sequence shown here is derived from an EMBL/GenBank/DDBJ whole genome shotgun (WGS) entry which is preliminary data.</text>
</comment>
<organism evidence="2 3">
    <name type="scientific">Symmachiella macrocystis</name>
    <dbReference type="NCBI Taxonomy" id="2527985"/>
    <lineage>
        <taxon>Bacteria</taxon>
        <taxon>Pseudomonadati</taxon>
        <taxon>Planctomycetota</taxon>
        <taxon>Planctomycetia</taxon>
        <taxon>Planctomycetales</taxon>
        <taxon>Planctomycetaceae</taxon>
        <taxon>Symmachiella</taxon>
    </lineage>
</organism>
<name>A0A5C6BPA1_9PLAN</name>
<accession>A0A5C6BPA1</accession>
<protein>
    <submittedName>
        <fullName evidence="2">Uncharacterized protein</fullName>
    </submittedName>
</protein>
<feature type="region of interest" description="Disordered" evidence="1">
    <location>
        <begin position="81"/>
        <end position="100"/>
    </location>
</feature>
<gene>
    <name evidence="2" type="ORF">CA54_16550</name>
</gene>
<dbReference type="Proteomes" id="UP000320735">
    <property type="component" value="Unassembled WGS sequence"/>
</dbReference>
<evidence type="ECO:0000313" key="2">
    <source>
        <dbReference type="EMBL" id="TWU12829.1"/>
    </source>
</evidence>
<evidence type="ECO:0000256" key="1">
    <source>
        <dbReference type="SAM" id="MobiDB-lite"/>
    </source>
</evidence>
<proteinExistence type="predicted"/>
<dbReference type="AlphaFoldDB" id="A0A5C6BPA1"/>
<feature type="compositionally biased region" description="Basic residues" evidence="1">
    <location>
        <begin position="87"/>
        <end position="100"/>
    </location>
</feature>
<evidence type="ECO:0000313" key="3">
    <source>
        <dbReference type="Proteomes" id="UP000320735"/>
    </source>
</evidence>
<dbReference type="EMBL" id="SJPP01000001">
    <property type="protein sequence ID" value="TWU12829.1"/>
    <property type="molecule type" value="Genomic_DNA"/>
</dbReference>
<keyword evidence="3" id="KW-1185">Reference proteome</keyword>